<reference evidence="1 2" key="1">
    <citation type="journal article" date="2020" name="Microb. Genom.">
        <title>Genetic diversity of clinical and environmental Mucorales isolates obtained from an investigation of mucormycosis cases among solid organ transplant recipients.</title>
        <authorList>
            <person name="Nguyen M.H."/>
            <person name="Kaul D."/>
            <person name="Muto C."/>
            <person name="Cheng S.J."/>
            <person name="Richter R.A."/>
            <person name="Bruno V.M."/>
            <person name="Liu G."/>
            <person name="Beyhan S."/>
            <person name="Sundermann A.J."/>
            <person name="Mounaud S."/>
            <person name="Pasculle A.W."/>
            <person name="Nierman W.C."/>
            <person name="Driscoll E."/>
            <person name="Cumbie R."/>
            <person name="Clancy C.J."/>
            <person name="Dupont C.L."/>
        </authorList>
    </citation>
    <scope>NUCLEOTIDE SEQUENCE [LARGE SCALE GENOMIC DNA]</scope>
    <source>
        <strain evidence="1 2">GL24</strain>
    </source>
</reference>
<accession>A0A9P6XS14</accession>
<name>A0A9P6XS14_9FUNG</name>
<sequence length="116" mass="12577">MPASCRRCGTDQNLLERIPQHSALRINVITNANLVAFHRGDGFRGKTNAEPCPVVRIGTPLAELVSSCGEAAGEHLEHVAARRQVLINGSPGLDHPGHFILGQNLSQQLRSPTQFH</sequence>
<keyword evidence="2" id="KW-1185">Reference proteome</keyword>
<proteinExistence type="predicted"/>
<dbReference type="Proteomes" id="UP000740926">
    <property type="component" value="Unassembled WGS sequence"/>
</dbReference>
<evidence type="ECO:0000313" key="2">
    <source>
        <dbReference type="Proteomes" id="UP000740926"/>
    </source>
</evidence>
<dbReference type="EMBL" id="JAANIU010011130">
    <property type="protein sequence ID" value="KAG1531257.1"/>
    <property type="molecule type" value="Genomic_DNA"/>
</dbReference>
<dbReference type="AlphaFoldDB" id="A0A9P6XS14"/>
<organism evidence="1 2">
    <name type="scientific">Rhizopus delemar</name>
    <dbReference type="NCBI Taxonomy" id="936053"/>
    <lineage>
        <taxon>Eukaryota</taxon>
        <taxon>Fungi</taxon>
        <taxon>Fungi incertae sedis</taxon>
        <taxon>Mucoromycota</taxon>
        <taxon>Mucoromycotina</taxon>
        <taxon>Mucoromycetes</taxon>
        <taxon>Mucorales</taxon>
        <taxon>Mucorineae</taxon>
        <taxon>Rhizopodaceae</taxon>
        <taxon>Rhizopus</taxon>
    </lineage>
</organism>
<protein>
    <submittedName>
        <fullName evidence="1">Uncharacterized protein</fullName>
    </submittedName>
</protein>
<gene>
    <name evidence="1" type="ORF">G6F50_016802</name>
</gene>
<comment type="caution">
    <text evidence="1">The sequence shown here is derived from an EMBL/GenBank/DDBJ whole genome shotgun (WGS) entry which is preliminary data.</text>
</comment>
<evidence type="ECO:0000313" key="1">
    <source>
        <dbReference type="EMBL" id="KAG1531257.1"/>
    </source>
</evidence>